<dbReference type="GO" id="GO:0003712">
    <property type="term" value="F:transcription coregulator activity"/>
    <property type="evidence" value="ECO:0007669"/>
    <property type="project" value="InterPro"/>
</dbReference>
<comment type="subcellular location">
    <subcellularLocation>
        <location evidence="1 8">Nucleus</location>
    </subcellularLocation>
</comment>
<comment type="similarity">
    <text evidence="2 8">Belongs to the Mediator complex subunit 17 family.</text>
</comment>
<keyword evidence="6 8" id="KW-0539">Nucleus</keyword>
<name>A0A8H6E808_PETAA</name>
<dbReference type="Gene3D" id="6.10.250.2620">
    <property type="match status" value="1"/>
</dbReference>
<keyword evidence="4 8" id="KW-0805">Transcription regulation</keyword>
<organism evidence="10 11">
    <name type="scientific">Petromyces alliaceus</name>
    <name type="common">Aspergillus alliaceus</name>
    <dbReference type="NCBI Taxonomy" id="209559"/>
    <lineage>
        <taxon>Eukaryota</taxon>
        <taxon>Fungi</taxon>
        <taxon>Dikarya</taxon>
        <taxon>Ascomycota</taxon>
        <taxon>Pezizomycotina</taxon>
        <taxon>Eurotiomycetes</taxon>
        <taxon>Eurotiomycetidae</taxon>
        <taxon>Eurotiales</taxon>
        <taxon>Aspergillaceae</taxon>
        <taxon>Aspergillus</taxon>
        <taxon>Aspergillus subgen. Circumdati</taxon>
    </lineage>
</organism>
<reference evidence="10 11" key="1">
    <citation type="submission" date="2019-04" db="EMBL/GenBank/DDBJ databases">
        <title>Aspergillus burnettii sp. nov., novel species from soil in southeast Queensland.</title>
        <authorList>
            <person name="Gilchrist C.L.M."/>
            <person name="Pitt J.I."/>
            <person name="Lange L."/>
            <person name="Lacey H.J."/>
            <person name="Vuong D."/>
            <person name="Midgley D.J."/>
            <person name="Greenfield P."/>
            <person name="Bradbury M."/>
            <person name="Lacey E."/>
            <person name="Busk P.K."/>
            <person name="Pilgaard B."/>
            <person name="Chooi Y.H."/>
            <person name="Piggott A.M."/>
        </authorList>
    </citation>
    <scope>NUCLEOTIDE SEQUENCE [LARGE SCALE GENOMIC DNA]</scope>
    <source>
        <strain evidence="10 11">FRR 5400</strain>
    </source>
</reference>
<evidence type="ECO:0000256" key="3">
    <source>
        <dbReference type="ARBA" id="ARBA00019610"/>
    </source>
</evidence>
<feature type="region of interest" description="Disordered" evidence="9">
    <location>
        <begin position="47"/>
        <end position="72"/>
    </location>
</feature>
<dbReference type="GO" id="GO:0016592">
    <property type="term" value="C:mediator complex"/>
    <property type="evidence" value="ECO:0007669"/>
    <property type="project" value="InterPro"/>
</dbReference>
<accession>A0A8H6E808</accession>
<gene>
    <name evidence="10" type="primary">SRB4</name>
    <name evidence="8" type="synonym">MED17</name>
    <name evidence="10" type="ORF">ETB97_011045</name>
</gene>
<evidence type="ECO:0000256" key="4">
    <source>
        <dbReference type="ARBA" id="ARBA00023015"/>
    </source>
</evidence>
<dbReference type="Pfam" id="PF10156">
    <property type="entry name" value="Med17"/>
    <property type="match status" value="1"/>
</dbReference>
<feature type="compositionally biased region" description="Acidic residues" evidence="9">
    <location>
        <begin position="58"/>
        <end position="68"/>
    </location>
</feature>
<keyword evidence="8" id="KW-0010">Activator</keyword>
<sequence>MSDSFSLPLRPLTEKPERPDPLPVEIAQINAQYGSFREVTEDSLRAKIEADKNKDPWAEEESDNASGDEDTKERLDQLYKRRVAIIEFANQAHAEASFALDFISLLLSKHNPRQAEMSMSPYLKQNAPLGSLNAEIINPPPKPDSAIKDTKTVSRGWRLQNFSAAANKLLDSANRLETEVTSETRYWNEVLAVKEKGWKVCRLPRERQALGVQYGFLEATPIFRDRGLAALRRTNDGSLILDKGLVPHKMRTVRVRVKSHGRVTGCSKSQPVSDEAESIESRILQARDTLYEEELFHELVREARILGSQGVTTRQDLVQFPVSEEQDVLLDLVDDDQASLAEDEAVSSNEHDVVADALAHSIRILLAYAHRQNLRRRTQPPPPLNPKRRQTPEYQILRPVMAYLQHSSHVRWVESLLKDLHQVLKTAGYACGFTAIPFSSLSLKRANSALPKVESLVQEFLLPYESIFSGQLLTPQSSFRVKVRTNVVSPPLGTHYEISVNIPQYPDVRPPNRIGLQEEAAFVIVHFVLLDIVTAITQATNTPMDGIKQETGRLLTWEATYPHNGELLALSSTGECKKMKVRLSRSELTVQVYSARVTDGFGHLAVDKTPAMRSQTWKSDGTTGESSLIDFVTEVSKE</sequence>
<dbReference type="GO" id="GO:0006357">
    <property type="term" value="P:regulation of transcription by RNA polymerase II"/>
    <property type="evidence" value="ECO:0007669"/>
    <property type="project" value="InterPro"/>
</dbReference>
<evidence type="ECO:0000256" key="6">
    <source>
        <dbReference type="ARBA" id="ARBA00023242"/>
    </source>
</evidence>
<comment type="caution">
    <text evidence="10">The sequence shown here is derived from an EMBL/GenBank/DDBJ whole genome shotgun (WGS) entry which is preliminary data.</text>
</comment>
<protein>
    <recommendedName>
        <fullName evidence="3 8">Mediator of RNA polymerase II transcription subunit 17</fullName>
    </recommendedName>
    <alternativeName>
        <fullName evidence="7 8">Mediator complex subunit 17</fullName>
    </alternativeName>
</protein>
<evidence type="ECO:0000313" key="11">
    <source>
        <dbReference type="Proteomes" id="UP000541154"/>
    </source>
</evidence>
<dbReference type="PANTHER" id="PTHR13114">
    <property type="entry name" value="MEDIATOR OF RNA POLYMERASE II TRANSCRIPTION SUBUNIT 17"/>
    <property type="match status" value="1"/>
</dbReference>
<dbReference type="AlphaFoldDB" id="A0A8H6E808"/>
<comment type="subunit">
    <text evidence="8">Component of the Mediator complex.</text>
</comment>
<dbReference type="PANTHER" id="PTHR13114:SF7">
    <property type="entry name" value="MEDIATOR OF RNA POLYMERASE II TRANSCRIPTION SUBUNIT 17"/>
    <property type="match status" value="1"/>
</dbReference>
<evidence type="ECO:0000256" key="8">
    <source>
        <dbReference type="RuleBase" id="RU364140"/>
    </source>
</evidence>
<evidence type="ECO:0000256" key="7">
    <source>
        <dbReference type="ARBA" id="ARBA00032014"/>
    </source>
</evidence>
<dbReference type="Proteomes" id="UP000541154">
    <property type="component" value="Unassembled WGS sequence"/>
</dbReference>
<evidence type="ECO:0000256" key="1">
    <source>
        <dbReference type="ARBA" id="ARBA00004123"/>
    </source>
</evidence>
<keyword evidence="11" id="KW-1185">Reference proteome</keyword>
<dbReference type="EMBL" id="SPNV01000063">
    <property type="protein sequence ID" value="KAF5862904.1"/>
    <property type="molecule type" value="Genomic_DNA"/>
</dbReference>
<keyword evidence="5 8" id="KW-0804">Transcription</keyword>
<dbReference type="GO" id="GO:0070847">
    <property type="term" value="C:core mediator complex"/>
    <property type="evidence" value="ECO:0007669"/>
    <property type="project" value="TreeGrafter"/>
</dbReference>
<evidence type="ECO:0000256" key="5">
    <source>
        <dbReference type="ARBA" id="ARBA00023163"/>
    </source>
</evidence>
<evidence type="ECO:0000256" key="9">
    <source>
        <dbReference type="SAM" id="MobiDB-lite"/>
    </source>
</evidence>
<dbReference type="InterPro" id="IPR019313">
    <property type="entry name" value="Mediator_Med17"/>
</dbReference>
<feature type="region of interest" description="Disordered" evidence="9">
    <location>
        <begin position="1"/>
        <end position="23"/>
    </location>
</feature>
<comment type="function">
    <text evidence="8">Component of the Mediator complex, a coactivator involved in the regulated transcription of nearly all RNA polymerase II-dependent genes. Mediator functions as a bridge to convey information from gene-specific regulatory proteins to the basal RNA polymerase II transcription machinery. Mediator is recruited to promoters by direct interactions with regulatory proteins and serves as a scaffold for the assembly of a functional preinitiation complex with RNA polymerase II and the general transcription factors.</text>
</comment>
<evidence type="ECO:0000256" key="2">
    <source>
        <dbReference type="ARBA" id="ARBA00005635"/>
    </source>
</evidence>
<feature type="compositionally biased region" description="Basic and acidic residues" evidence="9">
    <location>
        <begin position="47"/>
        <end position="57"/>
    </location>
</feature>
<evidence type="ECO:0000313" key="10">
    <source>
        <dbReference type="EMBL" id="KAF5862904.1"/>
    </source>
</evidence>
<proteinExistence type="inferred from homology"/>